<accession>A0A2I0VBU1</accession>
<protein>
    <submittedName>
        <fullName evidence="1">Retrovirus-related Pol polyprotein from transposon TNT 1-94</fullName>
    </submittedName>
</protein>
<dbReference type="AlphaFoldDB" id="A0A2I0VBU1"/>
<dbReference type="Pfam" id="PF14223">
    <property type="entry name" value="Retrotran_gag_2"/>
    <property type="match status" value="1"/>
</dbReference>
<keyword evidence="2" id="KW-1185">Reference proteome</keyword>
<evidence type="ECO:0000313" key="1">
    <source>
        <dbReference type="EMBL" id="PKU60881.1"/>
    </source>
</evidence>
<dbReference type="PANTHER" id="PTHR47481:SF22">
    <property type="entry name" value="RETROTRANSPOSON GAG DOMAIN-CONTAINING PROTEIN"/>
    <property type="match status" value="1"/>
</dbReference>
<sequence>MSNIKNVVHYSLTPDNHSTWRAQVIKVFQANGFHGFLDGSASAPTKYIIGSDQSSSVNPDFTLWQLIDQNLKAALYSVISPPLLPYVLNLDHTHSVWVTIDKRLQSTNRSRILQLKNELHHLTMKDMTMTQYLSLVKSKVDAINAAGSSIDTEDIILYTLNGLPGNYNAFKTSIRINLQPLSLEICTPCCAVRRSI</sequence>
<dbReference type="EMBL" id="KZ503875">
    <property type="protein sequence ID" value="PKU60881.1"/>
    <property type="molecule type" value="Genomic_DNA"/>
</dbReference>
<proteinExistence type="predicted"/>
<dbReference type="Proteomes" id="UP000233837">
    <property type="component" value="Unassembled WGS sequence"/>
</dbReference>
<reference evidence="1 2" key="2">
    <citation type="journal article" date="2017" name="Nature">
        <title>The Apostasia genome and the evolution of orchids.</title>
        <authorList>
            <person name="Zhang G.Q."/>
            <person name="Liu K.W."/>
            <person name="Li Z."/>
            <person name="Lohaus R."/>
            <person name="Hsiao Y.Y."/>
            <person name="Niu S.C."/>
            <person name="Wang J.Y."/>
            <person name="Lin Y.C."/>
            <person name="Xu Q."/>
            <person name="Chen L.J."/>
            <person name="Yoshida K."/>
            <person name="Fujiwara S."/>
            <person name="Wang Z.W."/>
            <person name="Zhang Y.Q."/>
            <person name="Mitsuda N."/>
            <person name="Wang M."/>
            <person name="Liu G.H."/>
            <person name="Pecoraro L."/>
            <person name="Huang H.X."/>
            <person name="Xiao X.J."/>
            <person name="Lin M."/>
            <person name="Wu X.Y."/>
            <person name="Wu W.L."/>
            <person name="Chen Y.Y."/>
            <person name="Chang S.B."/>
            <person name="Sakamoto S."/>
            <person name="Ohme-Takagi M."/>
            <person name="Yagi M."/>
            <person name="Zeng S.J."/>
            <person name="Shen C.Y."/>
            <person name="Yeh C.M."/>
            <person name="Luo Y.B."/>
            <person name="Tsai W.C."/>
            <person name="Van de Peer Y."/>
            <person name="Liu Z.J."/>
        </authorList>
    </citation>
    <scope>NUCLEOTIDE SEQUENCE [LARGE SCALE GENOMIC DNA]</scope>
    <source>
        <tissue evidence="1">The whole plant</tissue>
    </source>
</reference>
<organism evidence="1 2">
    <name type="scientific">Dendrobium catenatum</name>
    <dbReference type="NCBI Taxonomy" id="906689"/>
    <lineage>
        <taxon>Eukaryota</taxon>
        <taxon>Viridiplantae</taxon>
        <taxon>Streptophyta</taxon>
        <taxon>Embryophyta</taxon>
        <taxon>Tracheophyta</taxon>
        <taxon>Spermatophyta</taxon>
        <taxon>Magnoliopsida</taxon>
        <taxon>Liliopsida</taxon>
        <taxon>Asparagales</taxon>
        <taxon>Orchidaceae</taxon>
        <taxon>Epidendroideae</taxon>
        <taxon>Malaxideae</taxon>
        <taxon>Dendrobiinae</taxon>
        <taxon>Dendrobium</taxon>
    </lineage>
</organism>
<evidence type="ECO:0000313" key="2">
    <source>
        <dbReference type="Proteomes" id="UP000233837"/>
    </source>
</evidence>
<dbReference type="PANTHER" id="PTHR47481">
    <property type="match status" value="1"/>
</dbReference>
<gene>
    <name evidence="1" type="ORF">MA16_Dca015425</name>
</gene>
<name>A0A2I0VBU1_9ASPA</name>
<reference evidence="1 2" key="1">
    <citation type="journal article" date="2016" name="Sci. Rep.">
        <title>The Dendrobium catenatum Lindl. genome sequence provides insights into polysaccharide synthase, floral development and adaptive evolution.</title>
        <authorList>
            <person name="Zhang G.Q."/>
            <person name="Xu Q."/>
            <person name="Bian C."/>
            <person name="Tsai W.C."/>
            <person name="Yeh C.M."/>
            <person name="Liu K.W."/>
            <person name="Yoshida K."/>
            <person name="Zhang L.S."/>
            <person name="Chang S.B."/>
            <person name="Chen F."/>
            <person name="Shi Y."/>
            <person name="Su Y.Y."/>
            <person name="Zhang Y.Q."/>
            <person name="Chen L.J."/>
            <person name="Yin Y."/>
            <person name="Lin M."/>
            <person name="Huang H."/>
            <person name="Deng H."/>
            <person name="Wang Z.W."/>
            <person name="Zhu S.L."/>
            <person name="Zhao X."/>
            <person name="Deng C."/>
            <person name="Niu S.C."/>
            <person name="Huang J."/>
            <person name="Wang M."/>
            <person name="Liu G.H."/>
            <person name="Yang H.J."/>
            <person name="Xiao X.J."/>
            <person name="Hsiao Y.Y."/>
            <person name="Wu W.L."/>
            <person name="Chen Y.Y."/>
            <person name="Mitsuda N."/>
            <person name="Ohme-Takagi M."/>
            <person name="Luo Y.B."/>
            <person name="Van de Peer Y."/>
            <person name="Liu Z.J."/>
        </authorList>
    </citation>
    <scope>NUCLEOTIDE SEQUENCE [LARGE SCALE GENOMIC DNA]</scope>
    <source>
        <tissue evidence="1">The whole plant</tissue>
    </source>
</reference>